<keyword evidence="2" id="KW-1185">Reference proteome</keyword>
<reference evidence="1 2" key="1">
    <citation type="submission" date="2023-02" db="EMBL/GenBank/DDBJ databases">
        <title>LHISI_Scaffold_Assembly.</title>
        <authorList>
            <person name="Stuart O.P."/>
            <person name="Cleave R."/>
            <person name="Magrath M.J.L."/>
            <person name="Mikheyev A.S."/>
        </authorList>
    </citation>
    <scope>NUCLEOTIDE SEQUENCE [LARGE SCALE GENOMIC DNA]</scope>
    <source>
        <strain evidence="1">Daus_M_001</strain>
        <tissue evidence="1">Leg muscle</tissue>
    </source>
</reference>
<comment type="caution">
    <text evidence="1">The sequence shown here is derived from an EMBL/GenBank/DDBJ whole genome shotgun (WGS) entry which is preliminary data.</text>
</comment>
<evidence type="ECO:0000313" key="2">
    <source>
        <dbReference type="Proteomes" id="UP001159363"/>
    </source>
</evidence>
<name>A0ABQ9GPA1_9NEOP</name>
<protein>
    <submittedName>
        <fullName evidence="1">Uncharacterized protein</fullName>
    </submittedName>
</protein>
<sequence length="468" mass="51309">MKQMLFRRCKTSKQSEKTPPNYTARFFNTEGEARGRSSSVVEYKGGGKGTPRINPQAKGHVRHVCHMRKSGLPHVTYCWEASRPTLHFRGALFVVDRLVDRVISSRAVNGEQITAVLDRLNVPRVSLSIAVESLRLEGKVVPARFLGSRHSISEAGIPLDESFVRPWFRSGLPRQIYQPQRLLPGTRRGIFRCRMTHVKGVRCLKTLPLIYTKTALSTCPEILEKRWSLPRTCCPLVPDHVAALGNGCIQHHSRATRRGPAVQHTTRSLGVKALLRGSRLLRAAASRSRGVSLNYPSEVTHQLASELATWRSAKTARFVTSHPASCLKSGSLVTTLAFHHSDPGSIPGGSIPGFSRVGIVLDDAACRRGFSGYSSFPRPFIAAPLHPRVSFNVMSGDDGHLRVPAGEPVTRPDFTPHSIGVITSSWSWQGTCQRTGLRGPRRASPAVMVTFRGRGGGEESNEAGATTI</sequence>
<gene>
    <name evidence="1" type="ORF">PR048_024707</name>
</gene>
<proteinExistence type="predicted"/>
<accession>A0ABQ9GPA1</accession>
<evidence type="ECO:0000313" key="1">
    <source>
        <dbReference type="EMBL" id="KAJ8873871.1"/>
    </source>
</evidence>
<organism evidence="1 2">
    <name type="scientific">Dryococelus australis</name>
    <dbReference type="NCBI Taxonomy" id="614101"/>
    <lineage>
        <taxon>Eukaryota</taxon>
        <taxon>Metazoa</taxon>
        <taxon>Ecdysozoa</taxon>
        <taxon>Arthropoda</taxon>
        <taxon>Hexapoda</taxon>
        <taxon>Insecta</taxon>
        <taxon>Pterygota</taxon>
        <taxon>Neoptera</taxon>
        <taxon>Polyneoptera</taxon>
        <taxon>Phasmatodea</taxon>
        <taxon>Verophasmatodea</taxon>
        <taxon>Anareolatae</taxon>
        <taxon>Phasmatidae</taxon>
        <taxon>Eurycanthinae</taxon>
        <taxon>Dryococelus</taxon>
    </lineage>
</organism>
<dbReference type="EMBL" id="JARBHB010000010">
    <property type="protein sequence ID" value="KAJ8873871.1"/>
    <property type="molecule type" value="Genomic_DNA"/>
</dbReference>
<dbReference type="Proteomes" id="UP001159363">
    <property type="component" value="Chromosome 9"/>
</dbReference>